<sequence>MSNVKITEKVASSYITAFAEKVKASHQPFVSGQGVIDGERSNRGNKLKFGADRVHRDHIDGFNNYLETPEEVEYNGARRLVFKRRRDEDDEYDSDEEHGVQDDAEDEEDEADEEDEEDDPYASIDLYEILKPITAPEEISNRESISRTYQSKVLRHFTSQSIEIIEKEQDTVMKLSSLLDFLLGEDEKDLLEAGLELPDYDHNLTPNKAQGEIDLDKRITRKSVSQENDPFFALPQFKFDPNQGLPAQEAEEARQLSQVALQRTQEFIRSLTQVRNGLSRAQYLKEKIYAWAREMNGDPDESDVYVAEKEAAAKIAQAEKEAKAALEASKEPSVSRKGTPQPGRKRGRRS</sequence>
<proteinExistence type="predicted"/>
<dbReference type="GO" id="GO:0005829">
    <property type="term" value="C:cytosol"/>
    <property type="evidence" value="ECO:0007669"/>
    <property type="project" value="TreeGrafter"/>
</dbReference>
<evidence type="ECO:0000259" key="2">
    <source>
        <dbReference type="Pfam" id="PF08595"/>
    </source>
</evidence>
<feature type="compositionally biased region" description="Basic and acidic residues" evidence="1">
    <location>
        <begin position="322"/>
        <end position="334"/>
    </location>
</feature>
<dbReference type="Pfam" id="PF08595">
    <property type="entry name" value="RXT2_N"/>
    <property type="match status" value="1"/>
</dbReference>
<dbReference type="RefSeq" id="XP_020071357.1">
    <property type="nucleotide sequence ID" value="XM_020217099.1"/>
</dbReference>
<dbReference type="PANTHER" id="PTHR28232:SF1">
    <property type="entry name" value="TRANSCRIPTIONAL REGULATORY PROTEIN RXT2"/>
    <property type="match status" value="1"/>
</dbReference>
<feature type="domain" description="Transcriptional regulatory protein RXT2 N-terminal" evidence="2">
    <location>
        <begin position="41"/>
        <end position="185"/>
    </location>
</feature>
<dbReference type="AlphaFoldDB" id="A0A1E4S468"/>
<gene>
    <name evidence="3" type="ORF">CYBJADRAFT_183970</name>
</gene>
<accession>A0A1E4S468</accession>
<dbReference type="GeneID" id="30991495"/>
<dbReference type="GO" id="GO:0033698">
    <property type="term" value="C:Rpd3L complex"/>
    <property type="evidence" value="ECO:0007669"/>
    <property type="project" value="TreeGrafter"/>
</dbReference>
<evidence type="ECO:0000313" key="3">
    <source>
        <dbReference type="EMBL" id="ODV74318.1"/>
    </source>
</evidence>
<feature type="region of interest" description="Disordered" evidence="1">
    <location>
        <begin position="322"/>
        <end position="350"/>
    </location>
</feature>
<keyword evidence="4" id="KW-1185">Reference proteome</keyword>
<evidence type="ECO:0000256" key="1">
    <source>
        <dbReference type="SAM" id="MobiDB-lite"/>
    </source>
</evidence>
<feature type="region of interest" description="Disordered" evidence="1">
    <location>
        <begin position="86"/>
        <end position="122"/>
    </location>
</feature>
<reference evidence="3 4" key="1">
    <citation type="journal article" date="2016" name="Proc. Natl. Acad. Sci. U.S.A.">
        <title>Comparative genomics of biotechnologically important yeasts.</title>
        <authorList>
            <person name="Riley R."/>
            <person name="Haridas S."/>
            <person name="Wolfe K.H."/>
            <person name="Lopes M.R."/>
            <person name="Hittinger C.T."/>
            <person name="Goeker M."/>
            <person name="Salamov A.A."/>
            <person name="Wisecaver J.H."/>
            <person name="Long T.M."/>
            <person name="Calvey C.H."/>
            <person name="Aerts A.L."/>
            <person name="Barry K.W."/>
            <person name="Choi C."/>
            <person name="Clum A."/>
            <person name="Coughlan A.Y."/>
            <person name="Deshpande S."/>
            <person name="Douglass A.P."/>
            <person name="Hanson S.J."/>
            <person name="Klenk H.-P."/>
            <person name="LaButti K.M."/>
            <person name="Lapidus A."/>
            <person name="Lindquist E.A."/>
            <person name="Lipzen A.M."/>
            <person name="Meier-Kolthoff J.P."/>
            <person name="Ohm R.A."/>
            <person name="Otillar R.P."/>
            <person name="Pangilinan J.L."/>
            <person name="Peng Y."/>
            <person name="Rokas A."/>
            <person name="Rosa C.A."/>
            <person name="Scheuner C."/>
            <person name="Sibirny A.A."/>
            <person name="Slot J.C."/>
            <person name="Stielow J.B."/>
            <person name="Sun H."/>
            <person name="Kurtzman C.P."/>
            <person name="Blackwell M."/>
            <person name="Grigoriev I.V."/>
            <person name="Jeffries T.W."/>
        </authorList>
    </citation>
    <scope>NUCLEOTIDE SEQUENCE [LARGE SCALE GENOMIC DNA]</scope>
    <source>
        <strain evidence="4">ATCC 18201 / CBS 1600 / BCRC 20928 / JCM 3617 / NBRC 0987 / NRRL Y-1542</strain>
    </source>
</reference>
<dbReference type="STRING" id="983966.A0A1E4S468"/>
<organism evidence="3 4">
    <name type="scientific">Cyberlindnera jadinii (strain ATCC 18201 / CBS 1600 / BCRC 20928 / JCM 3617 / NBRC 0987 / NRRL Y-1542)</name>
    <name type="common">Torula yeast</name>
    <name type="synonym">Candida utilis</name>
    <dbReference type="NCBI Taxonomy" id="983966"/>
    <lineage>
        <taxon>Eukaryota</taxon>
        <taxon>Fungi</taxon>
        <taxon>Dikarya</taxon>
        <taxon>Ascomycota</taxon>
        <taxon>Saccharomycotina</taxon>
        <taxon>Saccharomycetes</taxon>
        <taxon>Phaffomycetales</taxon>
        <taxon>Phaffomycetaceae</taxon>
        <taxon>Cyberlindnera</taxon>
    </lineage>
</organism>
<dbReference type="EMBL" id="KV453928">
    <property type="protein sequence ID" value="ODV74318.1"/>
    <property type="molecule type" value="Genomic_DNA"/>
</dbReference>
<evidence type="ECO:0000313" key="4">
    <source>
        <dbReference type="Proteomes" id="UP000094389"/>
    </source>
</evidence>
<dbReference type="PANTHER" id="PTHR28232">
    <property type="entry name" value="TRANSCRIPTIONAL REGULATORY PROTEIN RXT2"/>
    <property type="match status" value="1"/>
</dbReference>
<dbReference type="Proteomes" id="UP000094389">
    <property type="component" value="Unassembled WGS sequence"/>
</dbReference>
<dbReference type="InterPro" id="IPR013904">
    <property type="entry name" value="RXT2_N"/>
</dbReference>
<dbReference type="InterPro" id="IPR039602">
    <property type="entry name" value="Rxt2"/>
</dbReference>
<dbReference type="OMA" id="MNGDPDE"/>
<dbReference type="OrthoDB" id="2405722at2759"/>
<name>A0A1E4S468_CYBJN</name>
<protein>
    <recommendedName>
        <fullName evidence="2">Transcriptional regulatory protein RXT2 N-terminal domain-containing protein</fullName>
    </recommendedName>
</protein>
<feature type="compositionally biased region" description="Acidic residues" evidence="1">
    <location>
        <begin position="88"/>
        <end position="120"/>
    </location>
</feature>